<feature type="domain" description="N-acetyltransferase" evidence="2">
    <location>
        <begin position="53"/>
        <end position="125"/>
    </location>
</feature>
<dbReference type="Pfam" id="PF00583">
    <property type="entry name" value="Acetyltransf_1"/>
    <property type="match status" value="1"/>
</dbReference>
<proteinExistence type="predicted"/>
<dbReference type="GO" id="GO:0016747">
    <property type="term" value="F:acyltransferase activity, transferring groups other than amino-acyl groups"/>
    <property type="evidence" value="ECO:0007669"/>
    <property type="project" value="InterPro"/>
</dbReference>
<dbReference type="EMBL" id="PVMZ01000006">
    <property type="protein sequence ID" value="PRX21351.1"/>
    <property type="molecule type" value="Genomic_DNA"/>
</dbReference>
<keyword evidence="4" id="KW-1185">Reference proteome</keyword>
<accession>A0A2T0KDJ4</accession>
<dbReference type="Gene3D" id="3.40.630.30">
    <property type="match status" value="1"/>
</dbReference>
<keyword evidence="3" id="KW-0808">Transferase</keyword>
<evidence type="ECO:0000256" key="1">
    <source>
        <dbReference type="SAM" id="MobiDB-lite"/>
    </source>
</evidence>
<comment type="caution">
    <text evidence="3">The sequence shown here is derived from an EMBL/GenBank/DDBJ whole genome shotgun (WGS) entry which is preliminary data.</text>
</comment>
<organism evidence="3 4">
    <name type="scientific">Actinoplanes italicus</name>
    <dbReference type="NCBI Taxonomy" id="113567"/>
    <lineage>
        <taxon>Bacteria</taxon>
        <taxon>Bacillati</taxon>
        <taxon>Actinomycetota</taxon>
        <taxon>Actinomycetes</taxon>
        <taxon>Micromonosporales</taxon>
        <taxon>Micromonosporaceae</taxon>
        <taxon>Actinoplanes</taxon>
    </lineage>
</organism>
<dbReference type="CDD" id="cd04301">
    <property type="entry name" value="NAT_SF"/>
    <property type="match status" value="1"/>
</dbReference>
<evidence type="ECO:0000259" key="2">
    <source>
        <dbReference type="Pfam" id="PF00583"/>
    </source>
</evidence>
<dbReference type="AlphaFoldDB" id="A0A2T0KDJ4"/>
<feature type="region of interest" description="Disordered" evidence="1">
    <location>
        <begin position="174"/>
        <end position="212"/>
    </location>
</feature>
<dbReference type="Proteomes" id="UP000239415">
    <property type="component" value="Unassembled WGS sequence"/>
</dbReference>
<dbReference type="SUPFAM" id="SSF55729">
    <property type="entry name" value="Acyl-CoA N-acyltransferases (Nat)"/>
    <property type="match status" value="1"/>
</dbReference>
<protein>
    <submittedName>
        <fullName evidence="3">Acetyltransferase (GNAT) family protein</fullName>
    </submittedName>
</protein>
<feature type="compositionally biased region" description="Pro residues" evidence="1">
    <location>
        <begin position="181"/>
        <end position="206"/>
    </location>
</feature>
<evidence type="ECO:0000313" key="4">
    <source>
        <dbReference type="Proteomes" id="UP000239415"/>
    </source>
</evidence>
<name>A0A2T0KDJ4_9ACTN</name>
<sequence length="212" mass="23011">MGSVEITKWYLEQDDATLIRPARPPAEPVEIIRAELPSPELNRFLYTAVGGDWSWTDRLPWTWQQWQDWLDRPGIETWVAYVRGTPAGYAELDGTVPGVVDIAYFGLLPRFAGQGIGGHLLTVTLRNAWSLAERHAGFAPVERVTVNTCSLDGPAALTNYQARGLTVRRTEILTPSAEPTAPGPWPGARPAADPPAALPGADPPAAAPTQIL</sequence>
<gene>
    <name evidence="3" type="ORF">CLV67_106131</name>
</gene>
<reference evidence="3 4" key="1">
    <citation type="submission" date="2018-03" db="EMBL/GenBank/DDBJ databases">
        <title>Genomic Encyclopedia of Archaeal and Bacterial Type Strains, Phase II (KMG-II): from individual species to whole genera.</title>
        <authorList>
            <person name="Goeker M."/>
        </authorList>
    </citation>
    <scope>NUCLEOTIDE SEQUENCE [LARGE SCALE GENOMIC DNA]</scope>
    <source>
        <strain evidence="3 4">DSM 43146</strain>
    </source>
</reference>
<dbReference type="InterPro" id="IPR016181">
    <property type="entry name" value="Acyl_CoA_acyltransferase"/>
</dbReference>
<evidence type="ECO:0000313" key="3">
    <source>
        <dbReference type="EMBL" id="PRX21351.1"/>
    </source>
</evidence>
<dbReference type="InterPro" id="IPR000182">
    <property type="entry name" value="GNAT_dom"/>
</dbReference>